<dbReference type="Proteomes" id="UP001367316">
    <property type="component" value="Unassembled WGS sequence"/>
</dbReference>
<feature type="region of interest" description="Disordered" evidence="1">
    <location>
        <begin position="106"/>
        <end position="133"/>
    </location>
</feature>
<accession>A0ABR1MT20</accession>
<evidence type="ECO:0000256" key="1">
    <source>
        <dbReference type="SAM" id="MobiDB-lite"/>
    </source>
</evidence>
<sequence length="358" mass="36750">MGSHQSVEMPLHTMSLAPFNAAIGPIVDLVTVLPPPNQIPPRELPHGCNLDERPPRFTYDPITYFKTATATFTLILDHTTLIPHADGSTETTIAPFKTTIEQPYTETLTKPTDGPSQPSSPSVGKEGVVKERRRGEAPITEVVVVTEWTTVTALDTVTVHLVPSPTLVTQEVTATVYPIPAPLTTERNPPVPRDEHHLAAAAAAAVLEEGTKIAFGVQRHTPHTPDCAAPSITCTVTIISTTSIPEYPPFTSFPTSTPSTTISVTSSAAPPSTSTTSASAIPSSSTISSSLATTTTTFASASSSSSSAATITTPSATPTPSISNAGAVGGGGKGGAALAATMAVLWGLLASVGVGLVG</sequence>
<name>A0ABR1MT20_9PEZI</name>
<evidence type="ECO:0000313" key="2">
    <source>
        <dbReference type="EMBL" id="KAK7606079.1"/>
    </source>
</evidence>
<feature type="region of interest" description="Disordered" evidence="1">
    <location>
        <begin position="250"/>
        <end position="286"/>
    </location>
</feature>
<reference evidence="2 3" key="1">
    <citation type="submission" date="2024-04" db="EMBL/GenBank/DDBJ databases">
        <title>Phyllosticta paracitricarpa is synonymous to the EU quarantine fungus P. citricarpa based on phylogenomic analyses.</title>
        <authorList>
            <consortium name="Lawrence Berkeley National Laboratory"/>
            <person name="Van ingen-buijs V.A."/>
            <person name="Van westerhoven A.C."/>
            <person name="Haridas S."/>
            <person name="Skiadas P."/>
            <person name="Martin F."/>
            <person name="Groenewald J.Z."/>
            <person name="Crous P.W."/>
            <person name="Seidl M.F."/>
        </authorList>
    </citation>
    <scope>NUCLEOTIDE SEQUENCE [LARGE SCALE GENOMIC DNA]</scope>
    <source>
        <strain evidence="2 3">CBS 141358</strain>
    </source>
</reference>
<keyword evidence="3" id="KW-1185">Reference proteome</keyword>
<feature type="compositionally biased region" description="Polar residues" evidence="1">
    <location>
        <begin position="106"/>
        <end position="122"/>
    </location>
</feature>
<evidence type="ECO:0000313" key="3">
    <source>
        <dbReference type="Proteomes" id="UP001367316"/>
    </source>
</evidence>
<gene>
    <name evidence="2" type="ORF">JOL62DRAFT_560505</name>
</gene>
<protein>
    <submittedName>
        <fullName evidence="2">Uncharacterized protein</fullName>
    </submittedName>
</protein>
<organism evidence="2 3">
    <name type="scientific">Phyllosticta paracitricarpa</name>
    <dbReference type="NCBI Taxonomy" id="2016321"/>
    <lineage>
        <taxon>Eukaryota</taxon>
        <taxon>Fungi</taxon>
        <taxon>Dikarya</taxon>
        <taxon>Ascomycota</taxon>
        <taxon>Pezizomycotina</taxon>
        <taxon>Dothideomycetes</taxon>
        <taxon>Dothideomycetes incertae sedis</taxon>
        <taxon>Botryosphaeriales</taxon>
        <taxon>Phyllostictaceae</taxon>
        <taxon>Phyllosticta</taxon>
    </lineage>
</organism>
<comment type="caution">
    <text evidence="2">The sequence shown here is derived from an EMBL/GenBank/DDBJ whole genome shotgun (WGS) entry which is preliminary data.</text>
</comment>
<proteinExistence type="predicted"/>
<dbReference type="EMBL" id="JBBPBF010000056">
    <property type="protein sequence ID" value="KAK7606079.1"/>
    <property type="molecule type" value="Genomic_DNA"/>
</dbReference>